<protein>
    <submittedName>
        <fullName evidence="2">Uncharacterized protein</fullName>
    </submittedName>
</protein>
<feature type="transmembrane region" description="Helical" evidence="1">
    <location>
        <begin position="85"/>
        <end position="112"/>
    </location>
</feature>
<feature type="transmembrane region" description="Helical" evidence="1">
    <location>
        <begin position="118"/>
        <end position="151"/>
    </location>
</feature>
<feature type="transmembrane region" description="Helical" evidence="1">
    <location>
        <begin position="7"/>
        <end position="27"/>
    </location>
</feature>
<keyword evidence="3" id="KW-1185">Reference proteome</keyword>
<keyword evidence="1" id="KW-0472">Membrane</keyword>
<name>A0A444GN09_9FLAO</name>
<keyword evidence="1" id="KW-0812">Transmembrane</keyword>
<organism evidence="2 3">
    <name type="scientific">Flavobacterium cerinum</name>
    <dbReference type="NCBI Taxonomy" id="2502784"/>
    <lineage>
        <taxon>Bacteria</taxon>
        <taxon>Pseudomonadati</taxon>
        <taxon>Bacteroidota</taxon>
        <taxon>Flavobacteriia</taxon>
        <taxon>Flavobacteriales</taxon>
        <taxon>Flavobacteriaceae</taxon>
        <taxon>Flavobacterium</taxon>
    </lineage>
</organism>
<proteinExistence type="predicted"/>
<reference evidence="2 3" key="1">
    <citation type="submission" date="2019-01" db="EMBL/GenBank/DDBJ databases">
        <title>Flavobacterium sp. nov.,isolated from freshwater.</title>
        <authorList>
            <person name="Zhang R."/>
            <person name="Du Z.-J."/>
        </authorList>
    </citation>
    <scope>NUCLEOTIDE SEQUENCE [LARGE SCALE GENOMIC DNA]</scope>
    <source>
        <strain evidence="2 3">1E403</strain>
    </source>
</reference>
<comment type="caution">
    <text evidence="2">The sequence shown here is derived from an EMBL/GenBank/DDBJ whole genome shotgun (WGS) entry which is preliminary data.</text>
</comment>
<evidence type="ECO:0000313" key="2">
    <source>
        <dbReference type="EMBL" id="RWW92324.1"/>
    </source>
</evidence>
<evidence type="ECO:0000313" key="3">
    <source>
        <dbReference type="Proteomes" id="UP000287527"/>
    </source>
</evidence>
<feature type="transmembrane region" description="Helical" evidence="1">
    <location>
        <begin position="47"/>
        <end position="65"/>
    </location>
</feature>
<accession>A0A444GN09</accession>
<evidence type="ECO:0000256" key="1">
    <source>
        <dbReference type="SAM" id="Phobius"/>
    </source>
</evidence>
<dbReference type="AlphaFoldDB" id="A0A444GN09"/>
<keyword evidence="1" id="KW-1133">Transmembrane helix</keyword>
<dbReference type="EMBL" id="SBII01000012">
    <property type="protein sequence ID" value="RWW92324.1"/>
    <property type="molecule type" value="Genomic_DNA"/>
</dbReference>
<sequence>MDTEKTGSIFSLLIGLPIGLAMGTMALSASKFYPFRFLLNLASFKLFWNPAVWTLIAAALAIILWRTGKTIAPNLEKKDMLRTSFLFTFLVTVKLFVFIAAIYFIAIIAQWIRIGDAAFLAIVPYSLIAMIFFFAFTTVIVAFTGGLLVVYLTKQKLKIMQGTQ</sequence>
<gene>
    <name evidence="2" type="ORF">EPI11_15550</name>
</gene>
<dbReference type="OrthoDB" id="1359724at2"/>
<dbReference type="RefSeq" id="WP_128390905.1">
    <property type="nucleotide sequence ID" value="NZ_SBII01000012.1"/>
</dbReference>
<dbReference type="Proteomes" id="UP000287527">
    <property type="component" value="Unassembled WGS sequence"/>
</dbReference>